<dbReference type="SMART" id="SM00388">
    <property type="entry name" value="HisKA"/>
    <property type="match status" value="1"/>
</dbReference>
<proteinExistence type="predicted"/>
<dbReference type="Gene3D" id="1.10.287.130">
    <property type="match status" value="1"/>
</dbReference>
<dbReference type="SUPFAM" id="SSF47384">
    <property type="entry name" value="Homodimeric domain of signal transducing histidine kinase"/>
    <property type="match status" value="1"/>
</dbReference>
<name>A0A371IXG0_9FIRM</name>
<evidence type="ECO:0000256" key="7">
    <source>
        <dbReference type="ARBA" id="ARBA00023012"/>
    </source>
</evidence>
<dbReference type="InterPro" id="IPR036890">
    <property type="entry name" value="HATPase_C_sf"/>
</dbReference>
<dbReference type="EMBL" id="NOJY02000110">
    <property type="protein sequence ID" value="RDY25162.1"/>
    <property type="molecule type" value="Genomic_DNA"/>
</dbReference>
<evidence type="ECO:0000256" key="4">
    <source>
        <dbReference type="ARBA" id="ARBA00022553"/>
    </source>
</evidence>
<dbReference type="PROSITE" id="PS50109">
    <property type="entry name" value="HIS_KIN"/>
    <property type="match status" value="1"/>
</dbReference>
<dbReference type="EC" id="2.7.13.3" evidence="3"/>
<feature type="domain" description="Histidine kinase" evidence="8">
    <location>
        <begin position="85"/>
        <end position="282"/>
    </location>
</feature>
<evidence type="ECO:0000313" key="10">
    <source>
        <dbReference type="Proteomes" id="UP000215694"/>
    </source>
</evidence>
<comment type="catalytic activity">
    <reaction evidence="1">
        <text>ATP + protein L-histidine = ADP + protein N-phospho-L-histidine.</text>
        <dbReference type="EC" id="2.7.13.3"/>
    </reaction>
</comment>
<dbReference type="PANTHER" id="PTHR45453">
    <property type="entry name" value="PHOSPHATE REGULON SENSOR PROTEIN PHOR"/>
    <property type="match status" value="1"/>
</dbReference>
<reference evidence="9 10" key="1">
    <citation type="journal article" date="2017" name="Genome Announc.">
        <title>Draft Genome Sequence of Romboutsia weinsteinii sp. nov. Strain CCRI-19649(T) Isolated from Surface Water.</title>
        <authorList>
            <person name="Maheux A.F."/>
            <person name="Boudreau D.K."/>
            <person name="Berube E."/>
            <person name="Boissinot M."/>
            <person name="Cantin P."/>
            <person name="Raymond F."/>
            <person name="Corbeil J."/>
            <person name="Omar R.F."/>
            <person name="Bergeron M.G."/>
        </authorList>
    </citation>
    <scope>NUCLEOTIDE SEQUENCE [LARGE SCALE GENOMIC DNA]</scope>
    <source>
        <strain evidence="9 10">CCRI-19649</strain>
    </source>
</reference>
<dbReference type="OrthoDB" id="9792991at2"/>
<dbReference type="InterPro" id="IPR003661">
    <property type="entry name" value="HisK_dim/P_dom"/>
</dbReference>
<dbReference type="InterPro" id="IPR003594">
    <property type="entry name" value="HATPase_dom"/>
</dbReference>
<dbReference type="Pfam" id="PF02518">
    <property type="entry name" value="HATPase_c"/>
    <property type="match status" value="1"/>
</dbReference>
<dbReference type="CDD" id="cd00082">
    <property type="entry name" value="HisKA"/>
    <property type="match status" value="1"/>
</dbReference>
<keyword evidence="5" id="KW-0808">Transferase</keyword>
<dbReference type="Pfam" id="PF00512">
    <property type="entry name" value="HisKA"/>
    <property type="match status" value="1"/>
</dbReference>
<dbReference type="RefSeq" id="WP_094369096.1">
    <property type="nucleotide sequence ID" value="NZ_NOJY02000110.1"/>
</dbReference>
<gene>
    <name evidence="9" type="ORF">CHL78_019680</name>
</gene>
<dbReference type="InterPro" id="IPR005467">
    <property type="entry name" value="His_kinase_dom"/>
</dbReference>
<organism evidence="9 10">
    <name type="scientific">Romboutsia weinsteinii</name>
    <dbReference type="NCBI Taxonomy" id="2020949"/>
    <lineage>
        <taxon>Bacteria</taxon>
        <taxon>Bacillati</taxon>
        <taxon>Bacillota</taxon>
        <taxon>Clostridia</taxon>
        <taxon>Peptostreptococcales</taxon>
        <taxon>Peptostreptococcaceae</taxon>
        <taxon>Romboutsia</taxon>
    </lineage>
</organism>
<comment type="subcellular location">
    <subcellularLocation>
        <location evidence="2">Membrane</location>
    </subcellularLocation>
</comment>
<keyword evidence="10" id="KW-1185">Reference proteome</keyword>
<evidence type="ECO:0000313" key="9">
    <source>
        <dbReference type="EMBL" id="RDY25162.1"/>
    </source>
</evidence>
<dbReference type="Proteomes" id="UP000215694">
    <property type="component" value="Unassembled WGS sequence"/>
</dbReference>
<dbReference type="SUPFAM" id="SSF55874">
    <property type="entry name" value="ATPase domain of HSP90 chaperone/DNA topoisomerase II/histidine kinase"/>
    <property type="match status" value="1"/>
</dbReference>
<protein>
    <recommendedName>
        <fullName evidence="3">histidine kinase</fullName>
        <ecNumber evidence="3">2.7.13.3</ecNumber>
    </recommendedName>
</protein>
<keyword evidence="6 9" id="KW-0418">Kinase</keyword>
<evidence type="ECO:0000256" key="2">
    <source>
        <dbReference type="ARBA" id="ARBA00004370"/>
    </source>
</evidence>
<dbReference type="SMART" id="SM00387">
    <property type="entry name" value="HATPase_c"/>
    <property type="match status" value="1"/>
</dbReference>
<dbReference type="GO" id="GO:0016036">
    <property type="term" value="P:cellular response to phosphate starvation"/>
    <property type="evidence" value="ECO:0007669"/>
    <property type="project" value="TreeGrafter"/>
</dbReference>
<dbReference type="AlphaFoldDB" id="A0A371IXG0"/>
<keyword evidence="4" id="KW-0597">Phosphoprotein</keyword>
<dbReference type="GO" id="GO:0004721">
    <property type="term" value="F:phosphoprotein phosphatase activity"/>
    <property type="evidence" value="ECO:0007669"/>
    <property type="project" value="TreeGrafter"/>
</dbReference>
<dbReference type="PANTHER" id="PTHR45453:SF1">
    <property type="entry name" value="PHOSPHATE REGULON SENSOR PROTEIN PHOR"/>
    <property type="match status" value="1"/>
</dbReference>
<evidence type="ECO:0000256" key="1">
    <source>
        <dbReference type="ARBA" id="ARBA00000085"/>
    </source>
</evidence>
<dbReference type="Gene3D" id="3.30.565.10">
    <property type="entry name" value="Histidine kinase-like ATPase, C-terminal domain"/>
    <property type="match status" value="1"/>
</dbReference>
<dbReference type="InterPro" id="IPR050351">
    <property type="entry name" value="BphY/WalK/GraS-like"/>
</dbReference>
<dbReference type="GO" id="GO:0005886">
    <property type="term" value="C:plasma membrane"/>
    <property type="evidence" value="ECO:0007669"/>
    <property type="project" value="TreeGrafter"/>
</dbReference>
<evidence type="ECO:0000256" key="6">
    <source>
        <dbReference type="ARBA" id="ARBA00022777"/>
    </source>
</evidence>
<dbReference type="InterPro" id="IPR036097">
    <property type="entry name" value="HisK_dim/P_sf"/>
</dbReference>
<evidence type="ECO:0000256" key="5">
    <source>
        <dbReference type="ARBA" id="ARBA00022679"/>
    </source>
</evidence>
<sequence length="305" mass="35399">MKIILILLVIVLLVYVYNLKKEIRNISKQLEDYNQIKTRKKIDLRLFDKGLEGLSKNINNHINMHIQSMAIQKSTEEELKRAIANIAHDIRTPLTSVLGYIQMAKKTNLSREKQIECINIAEGRANSLKEILEKFFSFSVIQSPEYNLEIEYVNLNKILYDVIISFYDELKNNNIDLDVSIEYEDLIVLGNKVAINRIIENIITNLIKYSKGEESILLKKENNRAILIISNKVENLNDEDLRLIFDRFYKQDTSRSSSTSSGLGLPIVKTLIEKMSGDIKAELIDNKIRLICRWKTENYDENLND</sequence>
<accession>A0A371IXG0</accession>
<keyword evidence="7" id="KW-0902">Two-component regulatory system</keyword>
<dbReference type="GO" id="GO:0000155">
    <property type="term" value="F:phosphorelay sensor kinase activity"/>
    <property type="evidence" value="ECO:0007669"/>
    <property type="project" value="InterPro"/>
</dbReference>
<evidence type="ECO:0000256" key="3">
    <source>
        <dbReference type="ARBA" id="ARBA00012438"/>
    </source>
</evidence>
<comment type="caution">
    <text evidence="9">The sequence shown here is derived from an EMBL/GenBank/DDBJ whole genome shotgun (WGS) entry which is preliminary data.</text>
</comment>
<evidence type="ECO:0000259" key="8">
    <source>
        <dbReference type="PROSITE" id="PS50109"/>
    </source>
</evidence>